<dbReference type="AlphaFoldDB" id="A0AAN9ACH5"/>
<accession>A0AAN9ACH5</accession>
<protein>
    <submittedName>
        <fullName evidence="2">Uncharacterized protein</fullName>
    </submittedName>
</protein>
<evidence type="ECO:0000256" key="1">
    <source>
        <dbReference type="SAM" id="MobiDB-lite"/>
    </source>
</evidence>
<dbReference type="EMBL" id="JAXCGZ010003296">
    <property type="protein sequence ID" value="KAK7083363.1"/>
    <property type="molecule type" value="Genomic_DNA"/>
</dbReference>
<feature type="non-terminal residue" evidence="2">
    <location>
        <position position="80"/>
    </location>
</feature>
<feature type="compositionally biased region" description="Basic and acidic residues" evidence="1">
    <location>
        <begin position="67"/>
        <end position="80"/>
    </location>
</feature>
<dbReference type="Proteomes" id="UP001381693">
    <property type="component" value="Unassembled WGS sequence"/>
</dbReference>
<sequence>MERFRVDVIDKLQKIFCIGIIESSSFQCIGLEINSESEGITVSQYQYASMLSPMNIARQRASSKSSELSDKEKKEYRALI</sequence>
<gene>
    <name evidence="2" type="ORF">SK128_014794</name>
</gene>
<evidence type="ECO:0000313" key="3">
    <source>
        <dbReference type="Proteomes" id="UP001381693"/>
    </source>
</evidence>
<name>A0AAN9ACH5_HALRR</name>
<reference evidence="2 3" key="1">
    <citation type="submission" date="2023-11" db="EMBL/GenBank/DDBJ databases">
        <title>Halocaridina rubra genome assembly.</title>
        <authorList>
            <person name="Smith C."/>
        </authorList>
    </citation>
    <scope>NUCLEOTIDE SEQUENCE [LARGE SCALE GENOMIC DNA]</scope>
    <source>
        <strain evidence="2">EP-1</strain>
        <tissue evidence="2">Whole</tissue>
    </source>
</reference>
<proteinExistence type="predicted"/>
<keyword evidence="3" id="KW-1185">Reference proteome</keyword>
<evidence type="ECO:0000313" key="2">
    <source>
        <dbReference type="EMBL" id="KAK7083363.1"/>
    </source>
</evidence>
<feature type="region of interest" description="Disordered" evidence="1">
    <location>
        <begin position="61"/>
        <end position="80"/>
    </location>
</feature>
<comment type="caution">
    <text evidence="2">The sequence shown here is derived from an EMBL/GenBank/DDBJ whole genome shotgun (WGS) entry which is preliminary data.</text>
</comment>
<organism evidence="2 3">
    <name type="scientific">Halocaridina rubra</name>
    <name type="common">Hawaiian red shrimp</name>
    <dbReference type="NCBI Taxonomy" id="373956"/>
    <lineage>
        <taxon>Eukaryota</taxon>
        <taxon>Metazoa</taxon>
        <taxon>Ecdysozoa</taxon>
        <taxon>Arthropoda</taxon>
        <taxon>Crustacea</taxon>
        <taxon>Multicrustacea</taxon>
        <taxon>Malacostraca</taxon>
        <taxon>Eumalacostraca</taxon>
        <taxon>Eucarida</taxon>
        <taxon>Decapoda</taxon>
        <taxon>Pleocyemata</taxon>
        <taxon>Caridea</taxon>
        <taxon>Atyoidea</taxon>
        <taxon>Atyidae</taxon>
        <taxon>Halocaridina</taxon>
    </lineage>
</organism>